<name>A0A917Z5K7_9ALTE</name>
<feature type="compositionally biased region" description="Basic and acidic residues" evidence="4">
    <location>
        <begin position="16"/>
        <end position="28"/>
    </location>
</feature>
<dbReference type="RefSeq" id="WP_188699182.1">
    <property type="nucleotide sequence ID" value="NZ_BMLS01000009.1"/>
</dbReference>
<reference evidence="6" key="1">
    <citation type="journal article" date="2014" name="Int. J. Syst. Evol. Microbiol.">
        <title>Complete genome sequence of Corynebacterium casei LMG S-19264T (=DSM 44701T), isolated from a smear-ripened cheese.</title>
        <authorList>
            <consortium name="US DOE Joint Genome Institute (JGI-PGF)"/>
            <person name="Walter F."/>
            <person name="Albersmeier A."/>
            <person name="Kalinowski J."/>
            <person name="Ruckert C."/>
        </authorList>
    </citation>
    <scope>NUCLEOTIDE SEQUENCE</scope>
    <source>
        <strain evidence="6">CGMCC 1.7086</strain>
    </source>
</reference>
<dbReference type="SUPFAM" id="SSF55159">
    <property type="entry name" value="eIF1-like"/>
    <property type="match status" value="1"/>
</dbReference>
<evidence type="ECO:0000256" key="1">
    <source>
        <dbReference type="ARBA" id="ARBA00005422"/>
    </source>
</evidence>
<dbReference type="CDD" id="cd11567">
    <property type="entry name" value="YciH_like"/>
    <property type="match status" value="1"/>
</dbReference>
<protein>
    <submittedName>
        <fullName evidence="6">Translation initiation factor</fullName>
    </submittedName>
</protein>
<dbReference type="InterPro" id="IPR001950">
    <property type="entry name" value="SUI1"/>
</dbReference>
<keyword evidence="7" id="KW-1185">Reference proteome</keyword>
<dbReference type="InterPro" id="IPR036877">
    <property type="entry name" value="SUI1_dom_sf"/>
</dbReference>
<feature type="domain" description="SUI1" evidence="5">
    <location>
        <begin position="35"/>
        <end position="98"/>
    </location>
</feature>
<comment type="similarity">
    <text evidence="1">Belongs to the SUI1 family.</text>
</comment>
<sequence>MSDNPLVYSTASGRIADPKPEKQAPKGDGIIRIKRETKGRKGKGVTTVYGMQMDESEIKQLCSDLKKVCGTGGTVKDGVIEIQGDNRDKIKALLEKKGFQVKLAGG</sequence>
<feature type="compositionally biased region" description="Polar residues" evidence="4">
    <location>
        <begin position="1"/>
        <end position="12"/>
    </location>
</feature>
<keyword evidence="6" id="KW-0396">Initiation factor</keyword>
<dbReference type="PROSITE" id="PS50296">
    <property type="entry name" value="SUI1"/>
    <property type="match status" value="1"/>
</dbReference>
<evidence type="ECO:0000256" key="2">
    <source>
        <dbReference type="ARBA" id="ARBA00022845"/>
    </source>
</evidence>
<dbReference type="GO" id="GO:0003729">
    <property type="term" value="F:mRNA binding"/>
    <property type="evidence" value="ECO:0007669"/>
    <property type="project" value="TreeGrafter"/>
</dbReference>
<reference evidence="6" key="2">
    <citation type="submission" date="2020-09" db="EMBL/GenBank/DDBJ databases">
        <authorList>
            <person name="Sun Q."/>
            <person name="Zhou Y."/>
        </authorList>
    </citation>
    <scope>NUCLEOTIDE SEQUENCE</scope>
    <source>
        <strain evidence="6">CGMCC 1.7086</strain>
    </source>
</reference>
<dbReference type="PIRSF" id="PIRSF037511">
    <property type="entry name" value="Transl_init_SUI1_pro"/>
    <property type="match status" value="1"/>
</dbReference>
<dbReference type="NCBIfam" id="TIGR01158">
    <property type="entry name" value="SUI1_rel"/>
    <property type="match status" value="1"/>
</dbReference>
<dbReference type="InterPro" id="IPR050318">
    <property type="entry name" value="DENR/SUI1_TIF"/>
</dbReference>
<dbReference type="Proteomes" id="UP000606935">
    <property type="component" value="Unassembled WGS sequence"/>
</dbReference>
<dbReference type="Pfam" id="PF01253">
    <property type="entry name" value="SUI1"/>
    <property type="match status" value="1"/>
</dbReference>
<accession>A0A917Z5K7</accession>
<dbReference type="Gene3D" id="3.30.780.10">
    <property type="entry name" value="SUI1-like domain"/>
    <property type="match status" value="1"/>
</dbReference>
<evidence type="ECO:0000313" key="7">
    <source>
        <dbReference type="Proteomes" id="UP000606935"/>
    </source>
</evidence>
<comment type="caution">
    <text evidence="6">The sequence shown here is derived from an EMBL/GenBank/DDBJ whole genome shotgun (WGS) entry which is preliminary data.</text>
</comment>
<proteinExistence type="inferred from homology"/>
<evidence type="ECO:0000256" key="4">
    <source>
        <dbReference type="SAM" id="MobiDB-lite"/>
    </source>
</evidence>
<evidence type="ECO:0000259" key="5">
    <source>
        <dbReference type="PROSITE" id="PS50296"/>
    </source>
</evidence>
<dbReference type="GO" id="GO:0003743">
    <property type="term" value="F:translation initiation factor activity"/>
    <property type="evidence" value="ECO:0007669"/>
    <property type="project" value="UniProtKB-KW"/>
</dbReference>
<evidence type="ECO:0000256" key="3">
    <source>
        <dbReference type="ARBA" id="ARBA00022917"/>
    </source>
</evidence>
<dbReference type="PANTHER" id="PTHR12789:SF0">
    <property type="entry name" value="DENSITY-REGULATED PROTEIN"/>
    <property type="match status" value="1"/>
</dbReference>
<dbReference type="AlphaFoldDB" id="A0A917Z5K7"/>
<keyword evidence="3" id="KW-0648">Protein biosynthesis</keyword>
<dbReference type="GO" id="GO:0001731">
    <property type="term" value="P:formation of translation preinitiation complex"/>
    <property type="evidence" value="ECO:0007669"/>
    <property type="project" value="TreeGrafter"/>
</dbReference>
<organism evidence="6 7">
    <name type="scientific">Bowmanella pacifica</name>
    <dbReference type="NCBI Taxonomy" id="502051"/>
    <lineage>
        <taxon>Bacteria</taxon>
        <taxon>Pseudomonadati</taxon>
        <taxon>Pseudomonadota</taxon>
        <taxon>Gammaproteobacteria</taxon>
        <taxon>Alteromonadales</taxon>
        <taxon>Alteromonadaceae</taxon>
        <taxon>Bowmanella</taxon>
    </lineage>
</organism>
<dbReference type="PANTHER" id="PTHR12789">
    <property type="entry name" value="DENSITY-REGULATED PROTEIN HOMOLOG"/>
    <property type="match status" value="1"/>
</dbReference>
<evidence type="ECO:0000313" key="6">
    <source>
        <dbReference type="EMBL" id="GGO75027.1"/>
    </source>
</evidence>
<dbReference type="EMBL" id="BMLS01000009">
    <property type="protein sequence ID" value="GGO75027.1"/>
    <property type="molecule type" value="Genomic_DNA"/>
</dbReference>
<dbReference type="InterPro" id="IPR005872">
    <property type="entry name" value="SUI1_arc_bac"/>
</dbReference>
<keyword evidence="2" id="KW-0810">Translation regulation</keyword>
<dbReference type="GO" id="GO:0002188">
    <property type="term" value="P:translation reinitiation"/>
    <property type="evidence" value="ECO:0007669"/>
    <property type="project" value="TreeGrafter"/>
</dbReference>
<dbReference type="NCBIfam" id="NF006536">
    <property type="entry name" value="PRK09019.1"/>
    <property type="match status" value="1"/>
</dbReference>
<dbReference type="FunFam" id="3.30.780.10:FF:000002">
    <property type="entry name" value="Stress response translation initiation inhibitor"/>
    <property type="match status" value="1"/>
</dbReference>
<feature type="region of interest" description="Disordered" evidence="4">
    <location>
        <begin position="1"/>
        <end position="28"/>
    </location>
</feature>
<gene>
    <name evidence="6" type="ORF">GCM10010982_39240</name>
</gene>
<dbReference type="GO" id="GO:0006417">
    <property type="term" value="P:regulation of translation"/>
    <property type="evidence" value="ECO:0007669"/>
    <property type="project" value="UniProtKB-KW"/>
</dbReference>